<dbReference type="GO" id="GO:0003700">
    <property type="term" value="F:DNA-binding transcription factor activity"/>
    <property type="evidence" value="ECO:0007669"/>
    <property type="project" value="TreeGrafter"/>
</dbReference>
<dbReference type="InterPro" id="IPR029016">
    <property type="entry name" value="GAF-like_dom_sf"/>
</dbReference>
<evidence type="ECO:0000259" key="5">
    <source>
        <dbReference type="PROSITE" id="PS51078"/>
    </source>
</evidence>
<dbReference type="PROSITE" id="PS51077">
    <property type="entry name" value="HTH_ICLR"/>
    <property type="match status" value="1"/>
</dbReference>
<dbReference type="GO" id="GO:0003677">
    <property type="term" value="F:DNA binding"/>
    <property type="evidence" value="ECO:0007669"/>
    <property type="project" value="UniProtKB-KW"/>
</dbReference>
<keyword evidence="7" id="KW-1185">Reference proteome</keyword>
<dbReference type="Pfam" id="PF09339">
    <property type="entry name" value="HTH_IclR"/>
    <property type="match status" value="1"/>
</dbReference>
<evidence type="ECO:0000313" key="7">
    <source>
        <dbReference type="Proteomes" id="UP000187550"/>
    </source>
</evidence>
<keyword evidence="3" id="KW-0804">Transcription</keyword>
<dbReference type="InterPro" id="IPR050707">
    <property type="entry name" value="HTH_MetabolicPath_Reg"/>
</dbReference>
<dbReference type="SUPFAM" id="SSF46785">
    <property type="entry name" value="Winged helix' DNA-binding domain"/>
    <property type="match status" value="1"/>
</dbReference>
<dbReference type="InterPro" id="IPR005471">
    <property type="entry name" value="Tscrpt_reg_IclR_N"/>
</dbReference>
<dbReference type="Pfam" id="PF01614">
    <property type="entry name" value="IclR_C"/>
    <property type="match status" value="1"/>
</dbReference>
<evidence type="ECO:0000256" key="2">
    <source>
        <dbReference type="ARBA" id="ARBA00023125"/>
    </source>
</evidence>
<dbReference type="PANTHER" id="PTHR30136:SF24">
    <property type="entry name" value="HTH-TYPE TRANSCRIPTIONAL REPRESSOR ALLR"/>
    <property type="match status" value="1"/>
</dbReference>
<dbReference type="PANTHER" id="PTHR30136">
    <property type="entry name" value="HELIX-TURN-HELIX TRANSCRIPTIONAL REGULATOR, ICLR FAMILY"/>
    <property type="match status" value="1"/>
</dbReference>
<organism evidence="6 7">
    <name type="scientific">Edaphobacillus lindanitolerans</name>
    <dbReference type="NCBI Taxonomy" id="550447"/>
    <lineage>
        <taxon>Bacteria</taxon>
        <taxon>Bacillati</taxon>
        <taxon>Bacillota</taxon>
        <taxon>Bacilli</taxon>
        <taxon>Bacillales</taxon>
        <taxon>Bacillaceae</taxon>
        <taxon>Edaphobacillus</taxon>
    </lineage>
</organism>
<dbReference type="Gene3D" id="1.10.10.10">
    <property type="entry name" value="Winged helix-like DNA-binding domain superfamily/Winged helix DNA-binding domain"/>
    <property type="match status" value="1"/>
</dbReference>
<gene>
    <name evidence="6" type="ORF">SAMN05428946_1106</name>
</gene>
<dbReference type="SUPFAM" id="SSF55781">
    <property type="entry name" value="GAF domain-like"/>
    <property type="match status" value="1"/>
</dbReference>
<accession>A0A1U7PP31</accession>
<sequence length="243" mass="26714">MQALERAMSVAALLADNENGGLSISELAQRSGLPLSTMHRMLKSMTDVRLAEQDETTKLYRLGPLWMEYGLRIYDSIDYISKIRPELERLAREVNESIYLSRPSGTEAVVMERIDSEHNPIRINDKLGLRIPMHIGAANKVMLAAMPDAESRKILGQLVPEETLPEWMEMLGGVRDAGYAESHGERTQGTSSVAVAVKDGLGSLIGAVSIGFISYDLSDDRLQFLVEKLKEAGTRIAVKLGAG</sequence>
<dbReference type="STRING" id="550447.SAMN05428946_1106"/>
<protein>
    <submittedName>
        <fullName evidence="6">Transcriptional regulator, IclR family</fullName>
    </submittedName>
</protein>
<dbReference type="EMBL" id="FTPL01000001">
    <property type="protein sequence ID" value="SIT74777.1"/>
    <property type="molecule type" value="Genomic_DNA"/>
</dbReference>
<reference evidence="7" key="1">
    <citation type="submission" date="2017-01" db="EMBL/GenBank/DDBJ databases">
        <authorList>
            <person name="Varghese N."/>
            <person name="Submissions S."/>
        </authorList>
    </citation>
    <scope>NUCLEOTIDE SEQUENCE [LARGE SCALE GENOMIC DNA]</scope>
    <source>
        <strain evidence="7">MNA4</strain>
    </source>
</reference>
<dbReference type="InterPro" id="IPR014757">
    <property type="entry name" value="Tscrpt_reg_IclR_C"/>
</dbReference>
<dbReference type="GO" id="GO:0045892">
    <property type="term" value="P:negative regulation of DNA-templated transcription"/>
    <property type="evidence" value="ECO:0007669"/>
    <property type="project" value="TreeGrafter"/>
</dbReference>
<feature type="domain" description="HTH iclR-type" evidence="4">
    <location>
        <begin position="1"/>
        <end position="64"/>
    </location>
</feature>
<evidence type="ECO:0000313" key="6">
    <source>
        <dbReference type="EMBL" id="SIT74777.1"/>
    </source>
</evidence>
<evidence type="ECO:0000259" key="4">
    <source>
        <dbReference type="PROSITE" id="PS51077"/>
    </source>
</evidence>
<dbReference type="Gene3D" id="3.30.450.40">
    <property type="match status" value="1"/>
</dbReference>
<keyword evidence="2" id="KW-0238">DNA-binding</keyword>
<proteinExistence type="predicted"/>
<dbReference type="Proteomes" id="UP000187550">
    <property type="component" value="Unassembled WGS sequence"/>
</dbReference>
<evidence type="ECO:0000256" key="1">
    <source>
        <dbReference type="ARBA" id="ARBA00023015"/>
    </source>
</evidence>
<keyword evidence="1" id="KW-0805">Transcription regulation</keyword>
<evidence type="ECO:0000256" key="3">
    <source>
        <dbReference type="ARBA" id="ARBA00023163"/>
    </source>
</evidence>
<dbReference type="InterPro" id="IPR036388">
    <property type="entry name" value="WH-like_DNA-bd_sf"/>
</dbReference>
<dbReference type="OrthoDB" id="9791752at2"/>
<name>A0A1U7PP31_9BACI</name>
<dbReference type="PROSITE" id="PS51078">
    <property type="entry name" value="ICLR_ED"/>
    <property type="match status" value="1"/>
</dbReference>
<dbReference type="RefSeq" id="WP_076757312.1">
    <property type="nucleotide sequence ID" value="NZ_FTPL01000001.1"/>
</dbReference>
<feature type="domain" description="IclR-ED" evidence="5">
    <location>
        <begin position="65"/>
        <end position="242"/>
    </location>
</feature>
<dbReference type="AlphaFoldDB" id="A0A1U7PP31"/>
<dbReference type="InterPro" id="IPR036390">
    <property type="entry name" value="WH_DNA-bd_sf"/>
</dbReference>
<dbReference type="SMART" id="SM00346">
    <property type="entry name" value="HTH_ICLR"/>
    <property type="match status" value="1"/>
</dbReference>